<evidence type="ECO:0000313" key="9">
    <source>
        <dbReference type="Proteomes" id="UP001152803"/>
    </source>
</evidence>
<accession>A0A9Q1HYX7</accession>
<gene>
    <name evidence="8" type="ORF">COCON_G00089490</name>
</gene>
<evidence type="ECO:0000256" key="1">
    <source>
        <dbReference type="ARBA" id="ARBA00007387"/>
    </source>
</evidence>
<name>A0A9Q1HYX7_CONCO</name>
<dbReference type="SUPFAM" id="SSF53474">
    <property type="entry name" value="alpha/beta-Hydrolases"/>
    <property type="match status" value="1"/>
</dbReference>
<keyword evidence="5" id="KW-0539">Nucleus</keyword>
<dbReference type="AlphaFoldDB" id="A0A9Q1HYX7"/>
<feature type="transmembrane region" description="Helical" evidence="7">
    <location>
        <begin position="162"/>
        <end position="182"/>
    </location>
</feature>
<evidence type="ECO:0000313" key="8">
    <source>
        <dbReference type="EMBL" id="KAJ8274324.1"/>
    </source>
</evidence>
<dbReference type="EMBL" id="JAFJMO010000006">
    <property type="protein sequence ID" value="KAJ8274324.1"/>
    <property type="molecule type" value="Genomic_DNA"/>
</dbReference>
<comment type="similarity">
    <text evidence="1">Belongs to the TMEM53 family.</text>
</comment>
<dbReference type="PANTHER" id="PTHR12265:SF30">
    <property type="entry name" value="TRANSMEMBRANE PROTEIN 53"/>
    <property type="match status" value="1"/>
</dbReference>
<evidence type="ECO:0008006" key="10">
    <source>
        <dbReference type="Google" id="ProtNLM"/>
    </source>
</evidence>
<sequence>MGDENIDYNIVFPESFVTERHWQGSKEPVVILLGWGGCKDKHLTKYSSLYNERGCITVRYTAPLKTVFISESFGYKELNTTAHKLLELLYDYEVENNPIFFHIFSNGGFMLYRYMAELLHSHSRFSTLKVVGAVVDSGPGSQNLRGALRAITAALGPNINVVLLYFFLGLFGFMVFLLRIVLYSITKYIHKNHYDAMRDQPSAWPQLYLYSRADKVIRHRDVEQMVKAVQEKGVTVDSFDFGTSAHVSHFRDYPEEYSSRCLAFLMRCMQPTAGSQKKQRITVAT</sequence>
<comment type="subcellular location">
    <subcellularLocation>
        <location evidence="6">Nucleus outer membrane</location>
        <topology evidence="6">Single-pass membrane protein</topology>
    </subcellularLocation>
</comment>
<evidence type="ECO:0000256" key="6">
    <source>
        <dbReference type="ARBA" id="ARBA00034303"/>
    </source>
</evidence>
<protein>
    <recommendedName>
        <fullName evidence="10">Transmembrane protein 53</fullName>
    </recommendedName>
</protein>
<dbReference type="Proteomes" id="UP001152803">
    <property type="component" value="Unassembled WGS sequence"/>
</dbReference>
<keyword evidence="4 7" id="KW-0472">Membrane</keyword>
<evidence type="ECO:0000256" key="2">
    <source>
        <dbReference type="ARBA" id="ARBA00022692"/>
    </source>
</evidence>
<proteinExistence type="inferred from homology"/>
<dbReference type="Gene3D" id="3.40.50.1820">
    <property type="entry name" value="alpha/beta hydrolase"/>
    <property type="match status" value="1"/>
</dbReference>
<keyword evidence="3 7" id="KW-1133">Transmembrane helix</keyword>
<dbReference type="GO" id="GO:0005640">
    <property type="term" value="C:nuclear outer membrane"/>
    <property type="evidence" value="ECO:0007669"/>
    <property type="project" value="UniProtKB-SubCell"/>
</dbReference>
<dbReference type="InterPro" id="IPR008547">
    <property type="entry name" value="DUF829_TMEM53"/>
</dbReference>
<evidence type="ECO:0000256" key="3">
    <source>
        <dbReference type="ARBA" id="ARBA00022989"/>
    </source>
</evidence>
<organism evidence="8 9">
    <name type="scientific">Conger conger</name>
    <name type="common">Conger eel</name>
    <name type="synonym">Muraena conger</name>
    <dbReference type="NCBI Taxonomy" id="82655"/>
    <lineage>
        <taxon>Eukaryota</taxon>
        <taxon>Metazoa</taxon>
        <taxon>Chordata</taxon>
        <taxon>Craniata</taxon>
        <taxon>Vertebrata</taxon>
        <taxon>Euteleostomi</taxon>
        <taxon>Actinopterygii</taxon>
        <taxon>Neopterygii</taxon>
        <taxon>Teleostei</taxon>
        <taxon>Anguilliformes</taxon>
        <taxon>Congridae</taxon>
        <taxon>Conger</taxon>
    </lineage>
</organism>
<dbReference type="PANTHER" id="PTHR12265">
    <property type="entry name" value="TRANSMEMBRANE PROTEIN 53"/>
    <property type="match status" value="1"/>
</dbReference>
<keyword evidence="9" id="KW-1185">Reference proteome</keyword>
<dbReference type="OrthoDB" id="77878at2759"/>
<dbReference type="Pfam" id="PF05705">
    <property type="entry name" value="DUF829"/>
    <property type="match status" value="1"/>
</dbReference>
<reference evidence="8" key="1">
    <citation type="journal article" date="2023" name="Science">
        <title>Genome structures resolve the early diversification of teleost fishes.</title>
        <authorList>
            <person name="Parey E."/>
            <person name="Louis A."/>
            <person name="Montfort J."/>
            <person name="Bouchez O."/>
            <person name="Roques C."/>
            <person name="Iampietro C."/>
            <person name="Lluch J."/>
            <person name="Castinel A."/>
            <person name="Donnadieu C."/>
            <person name="Desvignes T."/>
            <person name="Floi Bucao C."/>
            <person name="Jouanno E."/>
            <person name="Wen M."/>
            <person name="Mejri S."/>
            <person name="Dirks R."/>
            <person name="Jansen H."/>
            <person name="Henkel C."/>
            <person name="Chen W.J."/>
            <person name="Zahm M."/>
            <person name="Cabau C."/>
            <person name="Klopp C."/>
            <person name="Thompson A.W."/>
            <person name="Robinson-Rechavi M."/>
            <person name="Braasch I."/>
            <person name="Lecointre G."/>
            <person name="Bobe J."/>
            <person name="Postlethwait J.H."/>
            <person name="Berthelot C."/>
            <person name="Roest Crollius H."/>
            <person name="Guiguen Y."/>
        </authorList>
    </citation>
    <scope>NUCLEOTIDE SEQUENCE</scope>
    <source>
        <strain evidence="8">Concon-B</strain>
    </source>
</reference>
<keyword evidence="2 7" id="KW-0812">Transmembrane</keyword>
<comment type="caution">
    <text evidence="8">The sequence shown here is derived from an EMBL/GenBank/DDBJ whole genome shotgun (WGS) entry which is preliminary data.</text>
</comment>
<evidence type="ECO:0000256" key="4">
    <source>
        <dbReference type="ARBA" id="ARBA00023136"/>
    </source>
</evidence>
<evidence type="ECO:0000256" key="7">
    <source>
        <dbReference type="SAM" id="Phobius"/>
    </source>
</evidence>
<evidence type="ECO:0000256" key="5">
    <source>
        <dbReference type="ARBA" id="ARBA00023242"/>
    </source>
</evidence>
<dbReference type="InterPro" id="IPR029058">
    <property type="entry name" value="AB_hydrolase_fold"/>
</dbReference>